<dbReference type="GO" id="GO:0003677">
    <property type="term" value="F:DNA binding"/>
    <property type="evidence" value="ECO:0007669"/>
    <property type="project" value="UniProtKB-KW"/>
</dbReference>
<reference evidence="6" key="1">
    <citation type="submission" date="2018-01" db="EMBL/GenBank/DDBJ databases">
        <authorList>
            <person name="Mao J.F."/>
        </authorList>
    </citation>
    <scope>NUCLEOTIDE SEQUENCE</scope>
    <source>
        <strain evidence="6">Huo1</strain>
        <tissue evidence="6">Leaf</tissue>
    </source>
</reference>
<evidence type="ECO:0000259" key="5">
    <source>
        <dbReference type="PROSITE" id="PS51005"/>
    </source>
</evidence>
<evidence type="ECO:0000313" key="7">
    <source>
        <dbReference type="Proteomes" id="UP000298416"/>
    </source>
</evidence>
<dbReference type="AlphaFoldDB" id="A0A8X8Z8Q1"/>
<keyword evidence="4" id="KW-0539">Nucleus</keyword>
<keyword evidence="1" id="KW-0805">Transcription regulation</keyword>
<feature type="domain" description="NAC" evidence="5">
    <location>
        <begin position="5"/>
        <end position="154"/>
    </location>
</feature>
<dbReference type="Pfam" id="PF02365">
    <property type="entry name" value="NAM"/>
    <property type="match status" value="1"/>
</dbReference>
<keyword evidence="2" id="KW-0238">DNA-binding</keyword>
<dbReference type="PANTHER" id="PTHR31744">
    <property type="entry name" value="PROTEIN CUP-SHAPED COTYLEDON 2-RELATED"/>
    <property type="match status" value="1"/>
</dbReference>
<dbReference type="InterPro" id="IPR003441">
    <property type="entry name" value="NAC-dom"/>
</dbReference>
<evidence type="ECO:0000256" key="2">
    <source>
        <dbReference type="ARBA" id="ARBA00023125"/>
    </source>
</evidence>
<evidence type="ECO:0000313" key="6">
    <source>
        <dbReference type="EMBL" id="KAG6396222.1"/>
    </source>
</evidence>
<dbReference type="GO" id="GO:0006355">
    <property type="term" value="P:regulation of DNA-templated transcription"/>
    <property type="evidence" value="ECO:0007669"/>
    <property type="project" value="InterPro"/>
</dbReference>
<dbReference type="Proteomes" id="UP000298416">
    <property type="component" value="Unassembled WGS sequence"/>
</dbReference>
<dbReference type="PANTHER" id="PTHR31744:SF232">
    <property type="entry name" value="TRANSCRIPTION FACTOR NAM FAMILY"/>
    <property type="match status" value="1"/>
</dbReference>
<protein>
    <recommendedName>
        <fullName evidence="5">NAC domain-containing protein</fullName>
    </recommendedName>
</protein>
<gene>
    <name evidence="6" type="ORF">SASPL_142366</name>
</gene>
<evidence type="ECO:0000256" key="3">
    <source>
        <dbReference type="ARBA" id="ARBA00023163"/>
    </source>
</evidence>
<dbReference type="Gene3D" id="2.170.150.80">
    <property type="entry name" value="NAC domain"/>
    <property type="match status" value="1"/>
</dbReference>
<evidence type="ECO:0000256" key="4">
    <source>
        <dbReference type="ARBA" id="ARBA00023242"/>
    </source>
</evidence>
<organism evidence="6">
    <name type="scientific">Salvia splendens</name>
    <name type="common">Scarlet sage</name>
    <dbReference type="NCBI Taxonomy" id="180675"/>
    <lineage>
        <taxon>Eukaryota</taxon>
        <taxon>Viridiplantae</taxon>
        <taxon>Streptophyta</taxon>
        <taxon>Embryophyta</taxon>
        <taxon>Tracheophyta</taxon>
        <taxon>Spermatophyta</taxon>
        <taxon>Magnoliopsida</taxon>
        <taxon>eudicotyledons</taxon>
        <taxon>Gunneridae</taxon>
        <taxon>Pentapetalae</taxon>
        <taxon>asterids</taxon>
        <taxon>lamiids</taxon>
        <taxon>Lamiales</taxon>
        <taxon>Lamiaceae</taxon>
        <taxon>Nepetoideae</taxon>
        <taxon>Mentheae</taxon>
        <taxon>Salviinae</taxon>
        <taxon>Salvia</taxon>
        <taxon>Salvia subgen. Calosphace</taxon>
        <taxon>core Calosphace</taxon>
    </lineage>
</organism>
<dbReference type="PROSITE" id="PS51005">
    <property type="entry name" value="NAC"/>
    <property type="match status" value="1"/>
</dbReference>
<proteinExistence type="predicted"/>
<dbReference type="InterPro" id="IPR036093">
    <property type="entry name" value="NAC_dom_sf"/>
</dbReference>
<keyword evidence="3" id="KW-0804">Transcription</keyword>
<evidence type="ECO:0000256" key="1">
    <source>
        <dbReference type="ARBA" id="ARBA00023015"/>
    </source>
</evidence>
<accession>A0A8X8Z8Q1</accession>
<comment type="caution">
    <text evidence="6">The sequence shown here is derived from an EMBL/GenBank/DDBJ whole genome shotgun (WGS) entry which is preliminary data.</text>
</comment>
<sequence length="589" mass="64781">MRQRLAPGFRFHPTDVELVLYYLKKKILGKKLLSEAIAEVNIYKYSPWDLPDKSCLKTKDLEWFFFCPREKKYASGARVKRATENGFWKTTGKGRTISCNEKTVGAVNTLIFHLGHAPQGKRTDWVIHEYKIIDNELAEAGIQDNYVVCKVFKKKGLGPKNGAQYGAPFNEPDWADDDDDVAENHAIPQAGEAPSQTAWMQNEEQSLPLGSGLLDSGNGPLLMLEEGPSSSVVAPTSIVAAGETNDEIDSMLAYFVDEDMLLPDGNGFNQDDLSGNGNNILLPCSGGFDIYNDLHDLDGWSKINEGRFDFTGSQNVDYPLNMLPIDNSTYIELDDLRRPLDCSNGVTGAHFSSSGLGSASYGHENIHLLSSRTGFAGIEDQHLSFANELSVLPNTSEGDISFDVLQMVDNPFYLATNDSHNSDFSLGQLGNPGCSAPNTERGRSADNSSIGRLHDLPTVVLVDAAGLHLEYHYSKFMERIPAHLPTAAKILALSSRGGSSIHIKAEVTHRAGECTNEALAVMMGGSSSCWFFCKLHLCAVEGLLEFASDLIIVCCLNDTLSLTYYYHYHLNKNLAYTPPKPKLVISFRK</sequence>
<reference evidence="6" key="2">
    <citation type="submission" date="2020-08" db="EMBL/GenBank/DDBJ databases">
        <title>Plant Genome Project.</title>
        <authorList>
            <person name="Zhang R.-G."/>
        </authorList>
    </citation>
    <scope>NUCLEOTIDE SEQUENCE</scope>
    <source>
        <strain evidence="6">Huo1</strain>
        <tissue evidence="6">Leaf</tissue>
    </source>
</reference>
<dbReference type="SUPFAM" id="SSF101941">
    <property type="entry name" value="NAC domain"/>
    <property type="match status" value="1"/>
</dbReference>
<name>A0A8X8Z8Q1_SALSN</name>
<keyword evidence="7" id="KW-1185">Reference proteome</keyword>
<dbReference type="EMBL" id="PNBA02000016">
    <property type="protein sequence ID" value="KAG6396222.1"/>
    <property type="molecule type" value="Genomic_DNA"/>
</dbReference>